<accession>A0ABX4PUD1</accession>
<sequence>MGQINPRCRMPSAVFSKTRKCRSKRLPGKKLLSGGGRTYGGIQGHSEKGEAGIKSSSIQPPCRGGCECHLGRPAFSSCRSRIDAALSAERNQPDPPRQIQLSFKFCIEPRRLPEPVNHPPCAVGSTLRPSHLAIVLCNHLFQLFDNFRVALLEFVLERLLGSFIRVEDVVRKTAAFRRFGKNALGLPAMTQAQPPQVPNRPQIPVGAGLSAKTSARPKTLPSLVRPM</sequence>
<evidence type="ECO:0000256" key="1">
    <source>
        <dbReference type="SAM" id="MobiDB-lite"/>
    </source>
</evidence>
<feature type="region of interest" description="Disordered" evidence="1">
    <location>
        <begin position="205"/>
        <end position="227"/>
    </location>
</feature>
<name>A0ABX4PUD1_9PSED</name>
<feature type="region of interest" description="Disordered" evidence="1">
    <location>
        <begin position="32"/>
        <end position="56"/>
    </location>
</feature>
<evidence type="ECO:0000313" key="2">
    <source>
        <dbReference type="EMBL" id="PKA68642.1"/>
    </source>
</evidence>
<gene>
    <name evidence="2" type="ORF">ATI02_1428</name>
</gene>
<dbReference type="Proteomes" id="UP000232455">
    <property type="component" value="Unassembled WGS sequence"/>
</dbReference>
<feature type="compositionally biased region" description="Gly residues" evidence="1">
    <location>
        <begin position="33"/>
        <end position="43"/>
    </location>
</feature>
<proteinExistence type="predicted"/>
<reference evidence="2 3" key="1">
    <citation type="submission" date="2017-11" db="EMBL/GenBank/DDBJ databases">
        <title>Genome sequencing of a diverse group of Pseudomonas species.</title>
        <authorList>
            <person name="Loper J."/>
        </authorList>
    </citation>
    <scope>NUCLEOTIDE SEQUENCE [LARGE SCALE GENOMIC DNA]</scope>
    <source>
        <strain evidence="2 3">LMG 25716</strain>
    </source>
</reference>
<protein>
    <submittedName>
        <fullName evidence="2">Uncharacterized protein</fullName>
    </submittedName>
</protein>
<comment type="caution">
    <text evidence="2">The sequence shown here is derived from an EMBL/GenBank/DDBJ whole genome shotgun (WGS) entry which is preliminary data.</text>
</comment>
<dbReference type="EMBL" id="PHHE01000001">
    <property type="protein sequence ID" value="PKA68642.1"/>
    <property type="molecule type" value="Genomic_DNA"/>
</dbReference>
<evidence type="ECO:0000313" key="3">
    <source>
        <dbReference type="Proteomes" id="UP000232455"/>
    </source>
</evidence>
<organism evidence="2 3">
    <name type="scientific">Pseudomonas baetica</name>
    <dbReference type="NCBI Taxonomy" id="674054"/>
    <lineage>
        <taxon>Bacteria</taxon>
        <taxon>Pseudomonadati</taxon>
        <taxon>Pseudomonadota</taxon>
        <taxon>Gammaproteobacteria</taxon>
        <taxon>Pseudomonadales</taxon>
        <taxon>Pseudomonadaceae</taxon>
        <taxon>Pseudomonas</taxon>
    </lineage>
</organism>
<keyword evidence="3" id="KW-1185">Reference proteome</keyword>